<reference evidence="2" key="1">
    <citation type="journal article" date="2019" name="Int. J. Syst. Evol. Microbiol.">
        <title>The Global Catalogue of Microorganisms (GCM) 10K type strain sequencing project: providing services to taxonomists for standard genome sequencing and annotation.</title>
        <authorList>
            <consortium name="The Broad Institute Genomics Platform"/>
            <consortium name="The Broad Institute Genome Sequencing Center for Infectious Disease"/>
            <person name="Wu L."/>
            <person name="Ma J."/>
        </authorList>
    </citation>
    <scope>NUCLEOTIDE SEQUENCE [LARGE SCALE GENOMIC DNA]</scope>
    <source>
        <strain evidence="2">JCM 3175</strain>
    </source>
</reference>
<gene>
    <name evidence="1" type="ORF">GCM10023176_36450</name>
</gene>
<name>A0ABP8SQA7_9ACTN</name>
<organism evidence="1 2">
    <name type="scientific">Micromonospora coerulea</name>
    <dbReference type="NCBI Taxonomy" id="47856"/>
    <lineage>
        <taxon>Bacteria</taxon>
        <taxon>Bacillati</taxon>
        <taxon>Actinomycetota</taxon>
        <taxon>Actinomycetes</taxon>
        <taxon>Micromonosporales</taxon>
        <taxon>Micromonosporaceae</taxon>
        <taxon>Micromonospora</taxon>
    </lineage>
</organism>
<dbReference type="RefSeq" id="WP_346121076.1">
    <property type="nucleotide sequence ID" value="NZ_BAABGU010000019.1"/>
</dbReference>
<protein>
    <submittedName>
        <fullName evidence="1">Uncharacterized protein</fullName>
    </submittedName>
</protein>
<keyword evidence="2" id="KW-1185">Reference proteome</keyword>
<dbReference type="EMBL" id="BAABGU010000019">
    <property type="protein sequence ID" value="GAA4572782.1"/>
    <property type="molecule type" value="Genomic_DNA"/>
</dbReference>
<sequence length="49" mass="5179">MDEVPEIALGVAVEVVARRHGGTGRALRGLSGLVQRASDRSRQPAVSPR</sequence>
<evidence type="ECO:0000313" key="1">
    <source>
        <dbReference type="EMBL" id="GAA4572782.1"/>
    </source>
</evidence>
<accession>A0ABP8SQA7</accession>
<evidence type="ECO:0000313" key="2">
    <source>
        <dbReference type="Proteomes" id="UP001500307"/>
    </source>
</evidence>
<dbReference type="Proteomes" id="UP001500307">
    <property type="component" value="Unassembled WGS sequence"/>
</dbReference>
<comment type="caution">
    <text evidence="1">The sequence shown here is derived from an EMBL/GenBank/DDBJ whole genome shotgun (WGS) entry which is preliminary data.</text>
</comment>
<proteinExistence type="predicted"/>